<dbReference type="Proteomes" id="UP001370490">
    <property type="component" value="Unassembled WGS sequence"/>
</dbReference>
<dbReference type="Pfam" id="PF00194">
    <property type="entry name" value="Carb_anhydrase"/>
    <property type="match status" value="1"/>
</dbReference>
<keyword evidence="1" id="KW-0732">Signal</keyword>
<dbReference type="PROSITE" id="PS51144">
    <property type="entry name" value="ALPHA_CA_2"/>
    <property type="match status" value="1"/>
</dbReference>
<keyword evidence="4" id="KW-1185">Reference proteome</keyword>
<proteinExistence type="predicted"/>
<dbReference type="InterPro" id="IPR023561">
    <property type="entry name" value="Carbonic_anhydrase_a-class"/>
</dbReference>
<dbReference type="GO" id="GO:0008270">
    <property type="term" value="F:zinc ion binding"/>
    <property type="evidence" value="ECO:0007669"/>
    <property type="project" value="InterPro"/>
</dbReference>
<dbReference type="SUPFAM" id="SSF51069">
    <property type="entry name" value="Carbonic anhydrase"/>
    <property type="match status" value="1"/>
</dbReference>
<accession>A0AAN8VYN8</accession>
<dbReference type="GO" id="GO:0006730">
    <property type="term" value="P:one-carbon metabolic process"/>
    <property type="evidence" value="ECO:0007669"/>
    <property type="project" value="TreeGrafter"/>
</dbReference>
<dbReference type="PANTHER" id="PTHR18952">
    <property type="entry name" value="CARBONIC ANHYDRASE"/>
    <property type="match status" value="1"/>
</dbReference>
<dbReference type="EMBL" id="JBAMMX010000004">
    <property type="protein sequence ID" value="KAK6942744.1"/>
    <property type="molecule type" value="Genomic_DNA"/>
</dbReference>
<dbReference type="AlphaFoldDB" id="A0AAN8VYN8"/>
<reference evidence="3 4" key="1">
    <citation type="submission" date="2023-12" db="EMBL/GenBank/DDBJ databases">
        <title>A high-quality genome assembly for Dillenia turbinata (Dilleniales).</title>
        <authorList>
            <person name="Chanderbali A."/>
        </authorList>
    </citation>
    <scope>NUCLEOTIDE SEQUENCE [LARGE SCALE GENOMIC DNA]</scope>
    <source>
        <strain evidence="3">LSX21</strain>
        <tissue evidence="3">Leaf</tissue>
    </source>
</reference>
<dbReference type="InterPro" id="IPR001148">
    <property type="entry name" value="CA_dom"/>
</dbReference>
<sequence length="281" mass="32149">MSNFSFSVLLICLLCLLLTGIAQEVEDEREFDYIKGSEKGPERWGELKKEWKVCENGKMQSPIDMSNRRVKIIAKMGDIKRKHKPCNATIKNRGHDIMLRWEGNGDAGSIEINGTQYYLQQFHWHAPTEHSINGRRYALELHMVHVDPKTNRTAVIGQLYKFGHPDHFLAKLGKSIRSIVDKEEEINIGRLDPREIKLGGSKIYRYMGSLTVPPCTEGVIWTINKKMGSVSHTQVKLLRDAVHDVSPQEHKIYARGKRKAIATRKMTDMSVSVIQDIKLKT</sequence>
<evidence type="ECO:0000259" key="2">
    <source>
        <dbReference type="PROSITE" id="PS51144"/>
    </source>
</evidence>
<dbReference type="GO" id="GO:0004089">
    <property type="term" value="F:carbonate dehydratase activity"/>
    <property type="evidence" value="ECO:0007669"/>
    <property type="project" value="InterPro"/>
</dbReference>
<dbReference type="InterPro" id="IPR041891">
    <property type="entry name" value="Alpha_CA_prokaryot-like"/>
</dbReference>
<gene>
    <name evidence="3" type="ORF">RJ641_028121</name>
</gene>
<dbReference type="CDD" id="cd03124">
    <property type="entry name" value="alpha_CA_prokaryotic_like"/>
    <property type="match status" value="1"/>
</dbReference>
<dbReference type="SMART" id="SM01057">
    <property type="entry name" value="Carb_anhydrase"/>
    <property type="match status" value="1"/>
</dbReference>
<feature type="signal peptide" evidence="1">
    <location>
        <begin position="1"/>
        <end position="22"/>
    </location>
</feature>
<evidence type="ECO:0000313" key="4">
    <source>
        <dbReference type="Proteomes" id="UP001370490"/>
    </source>
</evidence>
<dbReference type="PANTHER" id="PTHR18952:SF201">
    <property type="entry name" value="CARBONIC ANHYDRASE"/>
    <property type="match status" value="1"/>
</dbReference>
<feature type="domain" description="Alpha-carbonic anhydrase" evidence="2">
    <location>
        <begin position="29"/>
        <end position="281"/>
    </location>
</feature>
<evidence type="ECO:0000256" key="1">
    <source>
        <dbReference type="SAM" id="SignalP"/>
    </source>
</evidence>
<dbReference type="InterPro" id="IPR036398">
    <property type="entry name" value="CA_dom_sf"/>
</dbReference>
<name>A0AAN8VYN8_9MAGN</name>
<protein>
    <submittedName>
        <fullName evidence="3">Alpha carbonic anhydrase domain</fullName>
    </submittedName>
</protein>
<comment type="caution">
    <text evidence="3">The sequence shown here is derived from an EMBL/GenBank/DDBJ whole genome shotgun (WGS) entry which is preliminary data.</text>
</comment>
<feature type="chain" id="PRO_5042842836" evidence="1">
    <location>
        <begin position="23"/>
        <end position="281"/>
    </location>
</feature>
<organism evidence="3 4">
    <name type="scientific">Dillenia turbinata</name>
    <dbReference type="NCBI Taxonomy" id="194707"/>
    <lineage>
        <taxon>Eukaryota</taxon>
        <taxon>Viridiplantae</taxon>
        <taxon>Streptophyta</taxon>
        <taxon>Embryophyta</taxon>
        <taxon>Tracheophyta</taxon>
        <taxon>Spermatophyta</taxon>
        <taxon>Magnoliopsida</taxon>
        <taxon>eudicotyledons</taxon>
        <taxon>Gunneridae</taxon>
        <taxon>Pentapetalae</taxon>
        <taxon>Dilleniales</taxon>
        <taxon>Dilleniaceae</taxon>
        <taxon>Dillenia</taxon>
    </lineage>
</organism>
<dbReference type="Gene3D" id="3.10.200.10">
    <property type="entry name" value="Alpha carbonic anhydrase"/>
    <property type="match status" value="1"/>
</dbReference>
<evidence type="ECO:0000313" key="3">
    <source>
        <dbReference type="EMBL" id="KAK6942744.1"/>
    </source>
</evidence>